<dbReference type="Gene3D" id="3.40.50.150">
    <property type="entry name" value="Vaccinia Virus protein VP39"/>
    <property type="match status" value="1"/>
</dbReference>
<keyword evidence="1" id="KW-0489">Methyltransferase</keyword>
<dbReference type="AlphaFoldDB" id="A0A401IMZ6"/>
<comment type="caution">
    <text evidence="3">The sequence shown here is derived from an EMBL/GenBank/DDBJ whole genome shotgun (WGS) entry which is preliminary data.</text>
</comment>
<dbReference type="Proteomes" id="UP000287247">
    <property type="component" value="Unassembled WGS sequence"/>
</dbReference>
<dbReference type="EMBL" id="BDQK01000017">
    <property type="protein sequence ID" value="GBF82640.1"/>
    <property type="molecule type" value="Genomic_DNA"/>
</dbReference>
<dbReference type="Pfam" id="PF03602">
    <property type="entry name" value="Cons_hypoth95"/>
    <property type="match status" value="1"/>
</dbReference>
<dbReference type="PIRSF" id="PIRSF004553">
    <property type="entry name" value="CHP00095"/>
    <property type="match status" value="1"/>
</dbReference>
<dbReference type="RefSeq" id="WP_124976658.1">
    <property type="nucleotide sequence ID" value="NZ_BDQK01000017.1"/>
</dbReference>
<gene>
    <name evidence="3" type="ORF">AsFPU1_4070</name>
</gene>
<evidence type="ECO:0000313" key="4">
    <source>
        <dbReference type="Proteomes" id="UP000287247"/>
    </source>
</evidence>
<dbReference type="PROSITE" id="PS00092">
    <property type="entry name" value="N6_MTASE"/>
    <property type="match status" value="1"/>
</dbReference>
<dbReference type="SUPFAM" id="SSF53335">
    <property type="entry name" value="S-adenosyl-L-methionine-dependent methyltransferases"/>
    <property type="match status" value="1"/>
</dbReference>
<dbReference type="GO" id="GO:0003676">
    <property type="term" value="F:nucleic acid binding"/>
    <property type="evidence" value="ECO:0007669"/>
    <property type="project" value="InterPro"/>
</dbReference>
<dbReference type="GO" id="GO:0008168">
    <property type="term" value="F:methyltransferase activity"/>
    <property type="evidence" value="ECO:0007669"/>
    <property type="project" value="UniProtKB-KW"/>
</dbReference>
<dbReference type="PANTHER" id="PTHR43542">
    <property type="entry name" value="METHYLTRANSFERASE"/>
    <property type="match status" value="1"/>
</dbReference>
<protein>
    <recommendedName>
        <fullName evidence="5">Methyltransferase</fullName>
    </recommendedName>
</protein>
<keyword evidence="4" id="KW-1185">Reference proteome</keyword>
<evidence type="ECO:0000313" key="3">
    <source>
        <dbReference type="EMBL" id="GBF82640.1"/>
    </source>
</evidence>
<dbReference type="NCBIfam" id="TIGR00095">
    <property type="entry name" value="16S rRNA (guanine(966)-N(2))-methyltransferase RsmD"/>
    <property type="match status" value="1"/>
</dbReference>
<dbReference type="InterPro" id="IPR002052">
    <property type="entry name" value="DNA_methylase_N6_adenine_CS"/>
</dbReference>
<evidence type="ECO:0000256" key="1">
    <source>
        <dbReference type="ARBA" id="ARBA00022603"/>
    </source>
</evidence>
<organism evidence="3 4">
    <name type="scientific">Aphanothece sacrum FPU1</name>
    <dbReference type="NCBI Taxonomy" id="1920663"/>
    <lineage>
        <taxon>Bacteria</taxon>
        <taxon>Bacillati</taxon>
        <taxon>Cyanobacteriota</taxon>
        <taxon>Cyanophyceae</taxon>
        <taxon>Oscillatoriophycideae</taxon>
        <taxon>Chroococcales</taxon>
        <taxon>Aphanothecaceae</taxon>
        <taxon>Aphanothece</taxon>
    </lineage>
</organism>
<accession>A0A401IMZ6</accession>
<dbReference type="GO" id="GO:0031167">
    <property type="term" value="P:rRNA methylation"/>
    <property type="evidence" value="ECO:0007669"/>
    <property type="project" value="InterPro"/>
</dbReference>
<keyword evidence="2" id="KW-0808">Transferase</keyword>
<evidence type="ECO:0008006" key="5">
    <source>
        <dbReference type="Google" id="ProtNLM"/>
    </source>
</evidence>
<sequence>MRIYGNRLLKTLSGDLTRPTSAKVREALFNIWQGKIDGCLWLDLCAGNGTMGAEALCRGATEVIGIERYSKACFIINENWQNLANIEQQFQVIRGDIIKELKSLKRKEFDLIYFDPPYHSDVYQPVLEIISQGKILADQGEIAVEHNPKLWPAKEIQGLKICRKKNYGNTTLTFYQHFHEHNL</sequence>
<dbReference type="PANTHER" id="PTHR43542:SF1">
    <property type="entry name" value="METHYLTRANSFERASE"/>
    <property type="match status" value="1"/>
</dbReference>
<proteinExistence type="predicted"/>
<reference evidence="4" key="1">
    <citation type="submission" date="2017-05" db="EMBL/GenBank/DDBJ databases">
        <title>Physiological properties and genetic analysis related to exopolysaccharide production of fresh-water unicellular cyanobacterium Aphanothece sacrum, Suizenji Nori, that has been cultured as a food source in Japan.</title>
        <authorList>
            <person name="Kanesaki Y."/>
            <person name="Yoshikawa S."/>
            <person name="Ohki K."/>
        </authorList>
    </citation>
    <scope>NUCLEOTIDE SEQUENCE [LARGE SCALE GENOMIC DNA]</scope>
    <source>
        <strain evidence="4">FPU1</strain>
    </source>
</reference>
<name>A0A401IMZ6_APHSA</name>
<dbReference type="InterPro" id="IPR029063">
    <property type="entry name" value="SAM-dependent_MTases_sf"/>
</dbReference>
<evidence type="ECO:0000256" key="2">
    <source>
        <dbReference type="ARBA" id="ARBA00022679"/>
    </source>
</evidence>
<dbReference type="InterPro" id="IPR004398">
    <property type="entry name" value="RNA_MeTrfase_RsmD"/>
</dbReference>
<dbReference type="CDD" id="cd02440">
    <property type="entry name" value="AdoMet_MTases"/>
    <property type="match status" value="1"/>
</dbReference>
<dbReference type="OrthoDB" id="9803017at2"/>